<dbReference type="PANTHER" id="PTHR45711:SF6">
    <property type="entry name" value="CHLORIDE CHANNEL PROTEIN"/>
    <property type="match status" value="1"/>
</dbReference>
<dbReference type="EMBL" id="KZ989427">
    <property type="protein sequence ID" value="RKP26431.1"/>
    <property type="molecule type" value="Genomic_DNA"/>
</dbReference>
<sequence length="574" mass="63504">MDMHASKSEQQRIKYFAAGSGIPEVKTILSGFVIRGFLGIQTLWVKVVSLTLAVAAGLSIGRQGPLVHIACCVGNVACRLFKKYNKNEGKRREILSASAAAGVAVAFGAPIGGVLFSLEEVSYYFPSKTMWRSFFCALTAAFTLKVINPWQTGKMVLFQVTYDRDWHNYDLIVFVLLGLCGGLYGGLFIRMFKAWMKSKPHSLISSNPVREVGLVALVTALLSWGNKFTRLDSTGFVGDLFSECMPEDNLGGLCARTDYEYYHVAKLLLIAMFTKMVTTVITVGAKIPAGVFIPHMIFGAAFGRVVGMTLQHFYRTYPGMPFFSSCMAGDSCIMPGVYAMVGAAATVTGVTRMTLSMSVIMFELTGSLTYMIPVMIAVMISKWTADAVHRASFFEVMVERNGHPYLDNKKDYIRVGSTAEVMERGFEVIDVDHPNTVAELTDKLDRLVRNGYPDGGFPIVERDVPIGYIAVPELHHALSKVKHKGGHVRCYFKRIGGGTGTNGQVQDKLNDFTAYMDRAPLSVSQSASMELVMEMFAKLGVRYLCVVRHGRYVGMIHKKRLLAYIHQLEEEEQL</sequence>
<dbReference type="SUPFAM" id="SSF54631">
    <property type="entry name" value="CBS-domain pair"/>
    <property type="match status" value="1"/>
</dbReference>
<feature type="transmembrane region" description="Helical" evidence="9">
    <location>
        <begin position="94"/>
        <end position="118"/>
    </location>
</feature>
<comment type="similarity">
    <text evidence="9">Belongs to the chloride channel (TC 2.A.49) family.</text>
</comment>
<feature type="transmembrane region" description="Helical" evidence="9">
    <location>
        <begin position="322"/>
        <end position="347"/>
    </location>
</feature>
<evidence type="ECO:0000256" key="2">
    <source>
        <dbReference type="ARBA" id="ARBA00022448"/>
    </source>
</evidence>
<dbReference type="InterPro" id="IPR046342">
    <property type="entry name" value="CBS_dom_sf"/>
</dbReference>
<dbReference type="InterPro" id="IPR014743">
    <property type="entry name" value="Cl-channel_core"/>
</dbReference>
<feature type="transmembrane region" description="Helical" evidence="9">
    <location>
        <begin position="169"/>
        <end position="189"/>
    </location>
</feature>
<keyword evidence="4 9" id="KW-1133">Transmembrane helix</keyword>
<evidence type="ECO:0000256" key="4">
    <source>
        <dbReference type="ARBA" id="ARBA00022989"/>
    </source>
</evidence>
<dbReference type="OrthoDB" id="431497at2759"/>
<comment type="subcellular location">
    <subcellularLocation>
        <location evidence="1 9">Membrane</location>
        <topology evidence="1 9">Multi-pass membrane protein</topology>
    </subcellularLocation>
</comment>
<dbReference type="CDD" id="cd03684">
    <property type="entry name" value="ClC_3_like"/>
    <property type="match status" value="1"/>
</dbReference>
<evidence type="ECO:0000256" key="6">
    <source>
        <dbReference type="ARBA" id="ARBA00023136"/>
    </source>
</evidence>
<evidence type="ECO:0000313" key="11">
    <source>
        <dbReference type="EMBL" id="RKP26431.1"/>
    </source>
</evidence>
<dbReference type="InterPro" id="IPR001807">
    <property type="entry name" value="ClC"/>
</dbReference>
<name>A0A4P9Z3Q5_9FUNG</name>
<dbReference type="PROSITE" id="PS51371">
    <property type="entry name" value="CBS"/>
    <property type="match status" value="1"/>
</dbReference>
<dbReference type="Gene3D" id="1.10.3080.10">
    <property type="entry name" value="Clc chloride channel"/>
    <property type="match status" value="1"/>
</dbReference>
<feature type="transmembrane region" description="Helical" evidence="9">
    <location>
        <begin position="130"/>
        <end position="148"/>
    </location>
</feature>
<feature type="transmembrane region" description="Helical" evidence="9">
    <location>
        <begin position="66"/>
        <end position="82"/>
    </location>
</feature>
<keyword evidence="6 9" id="KW-0472">Membrane</keyword>
<dbReference type="GO" id="GO:0005886">
    <property type="term" value="C:plasma membrane"/>
    <property type="evidence" value="ECO:0007669"/>
    <property type="project" value="TreeGrafter"/>
</dbReference>
<gene>
    <name evidence="11" type="ORF">SYNPS1DRAFT_27880</name>
</gene>
<dbReference type="AlphaFoldDB" id="A0A4P9Z3Q5"/>
<evidence type="ECO:0000256" key="8">
    <source>
        <dbReference type="PROSITE-ProRule" id="PRU00703"/>
    </source>
</evidence>
<dbReference type="PANTHER" id="PTHR45711">
    <property type="entry name" value="CHLORIDE CHANNEL PROTEIN"/>
    <property type="match status" value="1"/>
</dbReference>
<dbReference type="Pfam" id="PF00654">
    <property type="entry name" value="Voltage_CLC"/>
    <property type="match status" value="1"/>
</dbReference>
<dbReference type="Gene3D" id="3.10.580.10">
    <property type="entry name" value="CBS-domain"/>
    <property type="match status" value="1"/>
</dbReference>
<organism evidence="11 12">
    <name type="scientific">Syncephalis pseudoplumigaleata</name>
    <dbReference type="NCBI Taxonomy" id="1712513"/>
    <lineage>
        <taxon>Eukaryota</taxon>
        <taxon>Fungi</taxon>
        <taxon>Fungi incertae sedis</taxon>
        <taxon>Zoopagomycota</taxon>
        <taxon>Zoopagomycotina</taxon>
        <taxon>Zoopagomycetes</taxon>
        <taxon>Zoopagales</taxon>
        <taxon>Piptocephalidaceae</taxon>
        <taxon>Syncephalis</taxon>
    </lineage>
</organism>
<keyword evidence="7 9" id="KW-0868">Chloride</keyword>
<keyword evidence="8" id="KW-0129">CBS domain</keyword>
<keyword evidence="12" id="KW-1185">Reference proteome</keyword>
<evidence type="ECO:0000313" key="12">
    <source>
        <dbReference type="Proteomes" id="UP000278143"/>
    </source>
</evidence>
<feature type="transmembrane region" description="Helical" evidence="9">
    <location>
        <begin position="291"/>
        <end position="310"/>
    </location>
</feature>
<feature type="transmembrane region" description="Helical" evidence="9">
    <location>
        <begin position="43"/>
        <end position="60"/>
    </location>
</feature>
<comment type="caution">
    <text evidence="9">Lacks conserved residue(s) required for the propagation of feature annotation.</text>
</comment>
<dbReference type="InterPro" id="IPR000644">
    <property type="entry name" value="CBS_dom"/>
</dbReference>
<keyword evidence="2 9" id="KW-0813">Transport</keyword>
<dbReference type="GO" id="GO:0005247">
    <property type="term" value="F:voltage-gated chloride channel activity"/>
    <property type="evidence" value="ECO:0007669"/>
    <property type="project" value="TreeGrafter"/>
</dbReference>
<reference evidence="12" key="1">
    <citation type="journal article" date="2018" name="Nat. Microbiol.">
        <title>Leveraging single-cell genomics to expand the fungal tree of life.</title>
        <authorList>
            <person name="Ahrendt S.R."/>
            <person name="Quandt C.A."/>
            <person name="Ciobanu D."/>
            <person name="Clum A."/>
            <person name="Salamov A."/>
            <person name="Andreopoulos B."/>
            <person name="Cheng J.F."/>
            <person name="Woyke T."/>
            <person name="Pelin A."/>
            <person name="Henrissat B."/>
            <person name="Reynolds N.K."/>
            <person name="Benny G.L."/>
            <person name="Smith M.E."/>
            <person name="James T.Y."/>
            <person name="Grigoriev I.V."/>
        </authorList>
    </citation>
    <scope>NUCLEOTIDE SEQUENCE [LARGE SCALE GENOMIC DNA]</scope>
    <source>
        <strain evidence="12">Benny S71-1</strain>
    </source>
</reference>
<dbReference type="PRINTS" id="PR00762">
    <property type="entry name" value="CLCHANNEL"/>
</dbReference>
<keyword evidence="3 9" id="KW-0812">Transmembrane</keyword>
<evidence type="ECO:0000256" key="9">
    <source>
        <dbReference type="RuleBase" id="RU361221"/>
    </source>
</evidence>
<evidence type="ECO:0000256" key="1">
    <source>
        <dbReference type="ARBA" id="ARBA00004141"/>
    </source>
</evidence>
<feature type="transmembrane region" description="Helical" evidence="9">
    <location>
        <begin position="359"/>
        <end position="380"/>
    </location>
</feature>
<evidence type="ECO:0000259" key="10">
    <source>
        <dbReference type="PROSITE" id="PS51371"/>
    </source>
</evidence>
<accession>A0A4P9Z3Q5</accession>
<evidence type="ECO:0000256" key="3">
    <source>
        <dbReference type="ARBA" id="ARBA00022692"/>
    </source>
</evidence>
<feature type="domain" description="CBS" evidence="10">
    <location>
        <begin position="516"/>
        <end position="571"/>
    </location>
</feature>
<dbReference type="Proteomes" id="UP000278143">
    <property type="component" value="Unassembled WGS sequence"/>
</dbReference>
<evidence type="ECO:0000256" key="7">
    <source>
        <dbReference type="ARBA" id="ARBA00023214"/>
    </source>
</evidence>
<dbReference type="GO" id="GO:0005794">
    <property type="term" value="C:Golgi apparatus"/>
    <property type="evidence" value="ECO:0007669"/>
    <property type="project" value="TreeGrafter"/>
</dbReference>
<proteinExistence type="inferred from homology"/>
<dbReference type="SUPFAM" id="SSF81340">
    <property type="entry name" value="Clc chloride channel"/>
    <property type="match status" value="1"/>
</dbReference>
<dbReference type="Pfam" id="PF00571">
    <property type="entry name" value="CBS"/>
    <property type="match status" value="1"/>
</dbReference>
<evidence type="ECO:0000256" key="5">
    <source>
        <dbReference type="ARBA" id="ARBA00023065"/>
    </source>
</evidence>
<protein>
    <recommendedName>
        <fullName evidence="9">Chloride channel protein</fullName>
    </recommendedName>
</protein>
<keyword evidence="5 9" id="KW-0406">Ion transport</keyword>
<dbReference type="GO" id="GO:0005769">
    <property type="term" value="C:early endosome"/>
    <property type="evidence" value="ECO:0007669"/>
    <property type="project" value="TreeGrafter"/>
</dbReference>